<keyword evidence="1" id="KW-0812">Transmembrane</keyword>
<evidence type="ECO:0000313" key="3">
    <source>
        <dbReference type="EMBL" id="TWT82417.1"/>
    </source>
</evidence>
<evidence type="ECO:0000313" key="4">
    <source>
        <dbReference type="Proteomes" id="UP000315010"/>
    </source>
</evidence>
<dbReference type="Pfam" id="PF04015">
    <property type="entry name" value="DUF362"/>
    <property type="match status" value="1"/>
</dbReference>
<keyword evidence="1" id="KW-0472">Membrane</keyword>
<evidence type="ECO:0000256" key="1">
    <source>
        <dbReference type="SAM" id="Phobius"/>
    </source>
</evidence>
<reference evidence="3 4" key="1">
    <citation type="submission" date="2019-02" db="EMBL/GenBank/DDBJ databases">
        <title>Deep-cultivation of Planctomycetes and their phenomic and genomic characterization uncovers novel biology.</title>
        <authorList>
            <person name="Wiegand S."/>
            <person name="Jogler M."/>
            <person name="Boedeker C."/>
            <person name="Pinto D."/>
            <person name="Vollmers J."/>
            <person name="Rivas-Marin E."/>
            <person name="Kohn T."/>
            <person name="Peeters S.H."/>
            <person name="Heuer A."/>
            <person name="Rast P."/>
            <person name="Oberbeckmann S."/>
            <person name="Bunk B."/>
            <person name="Jeske O."/>
            <person name="Meyerdierks A."/>
            <person name="Storesund J.E."/>
            <person name="Kallscheuer N."/>
            <person name="Luecker S."/>
            <person name="Lage O.M."/>
            <person name="Pohl T."/>
            <person name="Merkel B.J."/>
            <person name="Hornburger P."/>
            <person name="Mueller R.-W."/>
            <person name="Bruemmer F."/>
            <person name="Labrenz M."/>
            <person name="Spormann A.M."/>
            <person name="Op Den Camp H."/>
            <person name="Overmann J."/>
            <person name="Amann R."/>
            <person name="Jetten M.S.M."/>
            <person name="Mascher T."/>
            <person name="Medema M.H."/>
            <person name="Devos D.P."/>
            <person name="Kaster A.-K."/>
            <person name="Ovreas L."/>
            <person name="Rohde M."/>
            <person name="Galperin M.Y."/>
            <person name="Jogler C."/>
        </authorList>
    </citation>
    <scope>NUCLEOTIDE SEQUENCE [LARGE SCALE GENOMIC DNA]</scope>
    <source>
        <strain evidence="3 4">CA13</strain>
    </source>
</reference>
<sequence>MSEPSSNPNLNSNQQDRRGFLITGAATAAVIAGAAYWHHRSKPNSEVFIAKNQKYGGELVRTIRDGLLACEFDPETIRGKRVLLKPNLVEPSRLSPHMTTHPTMIQAAVEVFREWNAEVTVGEGPGHVRDTEQALIESGVMEALGDVRMSFEDLNYQEIRAVKNVGKACRLSSFYFPRAVIEADLVVSMPKMKTHHWMGMTGAMKNMYGVIPGIKYGWPKNVLHYNGIPETVFDINASVGRRITIVDGIDCMEGDGPILGTPKPMGLVLVGTNLTAVDATMARLMDILPNRIPYLALAADRLGPIDETRIIQRGENWQPLADPFMILDRNHLRVLRDNHSHFVT</sequence>
<dbReference type="Gene3D" id="3.40.50.11440">
    <property type="match status" value="1"/>
</dbReference>
<organism evidence="3 4">
    <name type="scientific">Novipirellula herctigrandis</name>
    <dbReference type="NCBI Taxonomy" id="2527986"/>
    <lineage>
        <taxon>Bacteria</taxon>
        <taxon>Pseudomonadati</taxon>
        <taxon>Planctomycetota</taxon>
        <taxon>Planctomycetia</taxon>
        <taxon>Pirellulales</taxon>
        <taxon>Pirellulaceae</taxon>
        <taxon>Novipirellula</taxon>
    </lineage>
</organism>
<dbReference type="AlphaFoldDB" id="A0A5C5Z5S9"/>
<dbReference type="RefSeq" id="WP_146398904.1">
    <property type="nucleotide sequence ID" value="NZ_SJPJ01000001.1"/>
</dbReference>
<dbReference type="InterPro" id="IPR007160">
    <property type="entry name" value="DUF362"/>
</dbReference>
<dbReference type="OrthoDB" id="9794954at2"/>
<comment type="caution">
    <text evidence="3">The sequence shown here is derived from an EMBL/GenBank/DDBJ whole genome shotgun (WGS) entry which is preliminary data.</text>
</comment>
<feature type="transmembrane region" description="Helical" evidence="1">
    <location>
        <begin position="20"/>
        <end position="37"/>
    </location>
</feature>
<name>A0A5C5Z5S9_9BACT</name>
<proteinExistence type="predicted"/>
<keyword evidence="1" id="KW-1133">Transmembrane helix</keyword>
<evidence type="ECO:0000259" key="2">
    <source>
        <dbReference type="Pfam" id="PF04015"/>
    </source>
</evidence>
<dbReference type="EMBL" id="SJPJ01000001">
    <property type="protein sequence ID" value="TWT82417.1"/>
    <property type="molecule type" value="Genomic_DNA"/>
</dbReference>
<gene>
    <name evidence="3" type="ORF">CA13_38800</name>
</gene>
<dbReference type="Proteomes" id="UP000315010">
    <property type="component" value="Unassembled WGS sequence"/>
</dbReference>
<feature type="domain" description="DUF362" evidence="2">
    <location>
        <begin position="82"/>
        <end position="283"/>
    </location>
</feature>
<keyword evidence="4" id="KW-1185">Reference proteome</keyword>
<accession>A0A5C5Z5S9</accession>
<protein>
    <recommendedName>
        <fullName evidence="2">DUF362 domain-containing protein</fullName>
    </recommendedName>
</protein>